<evidence type="ECO:0000256" key="2">
    <source>
        <dbReference type="ARBA" id="ARBA00007599"/>
    </source>
</evidence>
<keyword evidence="6" id="KW-0479">Metal-binding</keyword>
<dbReference type="OrthoDB" id="9815896at2"/>
<dbReference type="SUPFAM" id="SSF52540">
    <property type="entry name" value="P-loop containing nucleoside triphosphate hydrolases"/>
    <property type="match status" value="1"/>
</dbReference>
<evidence type="ECO:0000256" key="7">
    <source>
        <dbReference type="ARBA" id="ARBA00022741"/>
    </source>
</evidence>
<evidence type="ECO:0000256" key="9">
    <source>
        <dbReference type="ARBA" id="ARBA00022842"/>
    </source>
</evidence>
<keyword evidence="7" id="KW-0547">Nucleotide-binding</keyword>
<gene>
    <name evidence="11" type="ordered locus">Dester_0767</name>
</gene>
<dbReference type="Pfam" id="PF02367">
    <property type="entry name" value="TsaE"/>
    <property type="match status" value="1"/>
</dbReference>
<dbReference type="Proteomes" id="UP000007102">
    <property type="component" value="Chromosome"/>
</dbReference>
<keyword evidence="9" id="KW-0460">Magnesium</keyword>
<dbReference type="InterPro" id="IPR027417">
    <property type="entry name" value="P-loop_NTPase"/>
</dbReference>
<evidence type="ECO:0000256" key="4">
    <source>
        <dbReference type="ARBA" id="ARBA00022490"/>
    </source>
</evidence>
<evidence type="ECO:0000256" key="10">
    <source>
        <dbReference type="ARBA" id="ARBA00032441"/>
    </source>
</evidence>
<dbReference type="GO" id="GO:0002949">
    <property type="term" value="P:tRNA threonylcarbamoyladenosine modification"/>
    <property type="evidence" value="ECO:0007669"/>
    <property type="project" value="InterPro"/>
</dbReference>
<keyword evidence="12" id="KW-1185">Reference proteome</keyword>
<evidence type="ECO:0000256" key="1">
    <source>
        <dbReference type="ARBA" id="ARBA00004496"/>
    </source>
</evidence>
<evidence type="ECO:0000256" key="5">
    <source>
        <dbReference type="ARBA" id="ARBA00022694"/>
    </source>
</evidence>
<reference evidence="11 12" key="1">
    <citation type="journal article" date="2011" name="Stand. Genomic Sci.">
        <title>Complete genome sequence of the thermophilic sulfur-reducer Desulfurobacterium thermolithotrophum type strain (BSA(T)) from a deep-sea hydrothermal vent.</title>
        <authorList>
            <person name="Goker M."/>
            <person name="Daligault H."/>
            <person name="Mwirichia R."/>
            <person name="Lapidus A."/>
            <person name="Lucas S."/>
            <person name="Deshpande S."/>
            <person name="Pagani I."/>
            <person name="Tapia R."/>
            <person name="Cheng J.F."/>
            <person name="Goodwin L."/>
            <person name="Pitluck S."/>
            <person name="Liolios K."/>
            <person name="Ivanova N."/>
            <person name="Mavromatis K."/>
            <person name="Mikhailova N."/>
            <person name="Pati A."/>
            <person name="Chen A."/>
            <person name="Palaniappan K."/>
            <person name="Han C."/>
            <person name="Land M."/>
            <person name="Hauser L."/>
            <person name="Pan C."/>
            <person name="Brambilla E.M."/>
            <person name="Rohde M."/>
            <person name="Spring S."/>
            <person name="Sikorski J."/>
            <person name="Wirth R."/>
            <person name="Detter J.C."/>
            <person name="Woyke T."/>
            <person name="Bristow J."/>
            <person name="Eisen J.A."/>
            <person name="Markowitz V."/>
            <person name="Hugenholtz P."/>
            <person name="Kyrpides N.C."/>
            <person name="Klenk H.P."/>
        </authorList>
    </citation>
    <scope>NUCLEOTIDE SEQUENCE [LARGE SCALE GENOMIC DNA]</scope>
    <source>
        <strain evidence="12">DSM 11699 / BSA</strain>
    </source>
</reference>
<evidence type="ECO:0000256" key="8">
    <source>
        <dbReference type="ARBA" id="ARBA00022840"/>
    </source>
</evidence>
<proteinExistence type="inferred from homology"/>
<reference evidence="12" key="2">
    <citation type="submission" date="2011-02" db="EMBL/GenBank/DDBJ databases">
        <title>The complete genome of Desulfurobacterium thermolithotrophum DSM 11699.</title>
        <authorList>
            <consortium name="US DOE Joint Genome Institute (JGI-PGF)"/>
            <person name="Lucas S."/>
            <person name="Copeland A."/>
            <person name="Lapidus A."/>
            <person name="Bruce D."/>
            <person name="Goodwin L."/>
            <person name="Pitluck S."/>
            <person name="Kyrpides N."/>
            <person name="Mavromatis K."/>
            <person name="Pagani I."/>
            <person name="Ivanova N."/>
            <person name="Mikhailova N."/>
            <person name="Daligault H."/>
            <person name="Detter J.C."/>
            <person name="Tapia R."/>
            <person name="Han C."/>
            <person name="Land M."/>
            <person name="Hauser L."/>
            <person name="Markowitz V."/>
            <person name="Cheng J.-F."/>
            <person name="Hugenholtz P."/>
            <person name="Woyke T."/>
            <person name="Wu D."/>
            <person name="Spring S."/>
            <person name="Brambilla E."/>
            <person name="Klenk H.-P."/>
            <person name="Eisen J.A."/>
        </authorList>
    </citation>
    <scope>NUCLEOTIDE SEQUENCE [LARGE SCALE GENOMIC DNA]</scope>
    <source>
        <strain evidence="12">DSM 11699 / BSA</strain>
    </source>
</reference>
<name>F0S3I6_DESTD</name>
<dbReference type="PANTHER" id="PTHR33540:SF2">
    <property type="entry name" value="TRNA THREONYLCARBAMOYLADENOSINE BIOSYNTHESIS PROTEIN TSAE"/>
    <property type="match status" value="1"/>
</dbReference>
<dbReference type="InterPro" id="IPR003442">
    <property type="entry name" value="T6A_TsaE"/>
</dbReference>
<dbReference type="AlphaFoldDB" id="F0S3I6"/>
<comment type="subcellular location">
    <subcellularLocation>
        <location evidence="1">Cytoplasm</location>
    </subcellularLocation>
</comment>
<dbReference type="eggNOG" id="COG0802">
    <property type="taxonomic scope" value="Bacteria"/>
</dbReference>
<dbReference type="PANTHER" id="PTHR33540">
    <property type="entry name" value="TRNA THREONYLCARBAMOYLADENOSINE BIOSYNTHESIS PROTEIN TSAE"/>
    <property type="match status" value="1"/>
</dbReference>
<comment type="similarity">
    <text evidence="2">Belongs to the TsaE family.</text>
</comment>
<keyword evidence="5" id="KW-0819">tRNA processing</keyword>
<dbReference type="STRING" id="868864.Dester_0767"/>
<dbReference type="GO" id="GO:0046872">
    <property type="term" value="F:metal ion binding"/>
    <property type="evidence" value="ECO:0007669"/>
    <property type="project" value="UniProtKB-KW"/>
</dbReference>
<protein>
    <recommendedName>
        <fullName evidence="3">tRNA threonylcarbamoyladenosine biosynthesis protein TsaE</fullName>
    </recommendedName>
    <alternativeName>
        <fullName evidence="10">t(6)A37 threonylcarbamoyladenosine biosynthesis protein TsaE</fullName>
    </alternativeName>
</protein>
<sequence>MNKCKVRTSSVEETEKLGQIIGSTVPLGTVILLTGELGCGKTALTRGIAKALGIPEDEISSPSFNIVHEYDSLVHIDLYRLDSVEALEDLSFEDILLDERIKIIEWPQIAAEYLDNLDLFVVHINCSFCENEVREFEILDETNKLCNELKKKNFIYNTD</sequence>
<dbReference type="Gene3D" id="3.40.50.300">
    <property type="entry name" value="P-loop containing nucleotide triphosphate hydrolases"/>
    <property type="match status" value="1"/>
</dbReference>
<dbReference type="RefSeq" id="WP_013638363.1">
    <property type="nucleotide sequence ID" value="NC_015185.1"/>
</dbReference>
<dbReference type="GO" id="GO:0005737">
    <property type="term" value="C:cytoplasm"/>
    <property type="evidence" value="ECO:0007669"/>
    <property type="project" value="UniProtKB-SubCell"/>
</dbReference>
<organism evidence="11 12">
    <name type="scientific">Desulfurobacterium thermolithotrophum (strain DSM 11699 / BSA)</name>
    <dbReference type="NCBI Taxonomy" id="868864"/>
    <lineage>
        <taxon>Bacteria</taxon>
        <taxon>Pseudomonadati</taxon>
        <taxon>Aquificota</taxon>
        <taxon>Aquificia</taxon>
        <taxon>Desulfurobacteriales</taxon>
        <taxon>Desulfurobacteriaceae</taxon>
        <taxon>Desulfurobacterium</taxon>
    </lineage>
</organism>
<evidence type="ECO:0000256" key="6">
    <source>
        <dbReference type="ARBA" id="ARBA00022723"/>
    </source>
</evidence>
<dbReference type="EMBL" id="CP002543">
    <property type="protein sequence ID" value="ADY73408.1"/>
    <property type="molecule type" value="Genomic_DNA"/>
</dbReference>
<dbReference type="GO" id="GO:0005524">
    <property type="term" value="F:ATP binding"/>
    <property type="evidence" value="ECO:0007669"/>
    <property type="project" value="UniProtKB-KW"/>
</dbReference>
<dbReference type="InParanoid" id="F0S3I6"/>
<evidence type="ECO:0000313" key="12">
    <source>
        <dbReference type="Proteomes" id="UP000007102"/>
    </source>
</evidence>
<dbReference type="FunCoup" id="F0S3I6">
    <property type="interactions" value="237"/>
</dbReference>
<dbReference type="NCBIfam" id="TIGR00150">
    <property type="entry name" value="T6A_YjeE"/>
    <property type="match status" value="1"/>
</dbReference>
<evidence type="ECO:0000256" key="3">
    <source>
        <dbReference type="ARBA" id="ARBA00019010"/>
    </source>
</evidence>
<dbReference type="KEGG" id="dte:Dester_0767"/>
<keyword evidence="4" id="KW-0963">Cytoplasm</keyword>
<keyword evidence="8" id="KW-0067">ATP-binding</keyword>
<dbReference type="HOGENOM" id="CLU_087829_3_0_0"/>
<evidence type="ECO:0000313" key="11">
    <source>
        <dbReference type="EMBL" id="ADY73408.1"/>
    </source>
</evidence>
<accession>F0S3I6</accession>